<proteinExistence type="predicted"/>
<dbReference type="EMBL" id="CU694535">
    <property type="status" value="NOT_ANNOTATED_CDS"/>
    <property type="molecule type" value="Genomic_DNA"/>
</dbReference>
<protein>
    <submittedName>
        <fullName evidence="1">Uncharacterized protein</fullName>
    </submittedName>
</protein>
<dbReference type="Proteomes" id="UP000011713">
    <property type="component" value="Unassembled WGS sequence"/>
</dbReference>
<evidence type="ECO:0000313" key="1">
    <source>
        <dbReference type="EnsemblProtists" id="HpaP811904"/>
    </source>
</evidence>
<dbReference type="EnsemblProtists" id="HpaT811904">
    <property type="protein sequence ID" value="HpaP811904"/>
    <property type="gene ID" value="HpaG811904"/>
</dbReference>
<keyword evidence="2" id="KW-1185">Reference proteome</keyword>
<evidence type="ECO:0000313" key="2">
    <source>
        <dbReference type="Proteomes" id="UP000011713"/>
    </source>
</evidence>
<reference evidence="1" key="2">
    <citation type="submission" date="2015-06" db="UniProtKB">
        <authorList>
            <consortium name="EnsemblProtists"/>
        </authorList>
    </citation>
    <scope>IDENTIFICATION</scope>
    <source>
        <strain evidence="1">Emoy2</strain>
    </source>
</reference>
<dbReference type="HOGENOM" id="CLU_2150687_0_0_1"/>
<sequence length="112" mass="13278">MNERMKKMELSQSRLAEDERYIEMLSNARSCQVIKHRDMRWIRELTIGQEFSNVCRRAYSRSLSRPLIFRRTSRGLYRSTKSLPRLLRHLSTGPPTRGRESSLYAIFTGLKL</sequence>
<dbReference type="VEuPathDB" id="FungiDB:HpaG800237"/>
<name>M4BZ81_HYAAE</name>
<organism evidence="1 2">
    <name type="scientific">Hyaloperonospora arabidopsidis (strain Emoy2)</name>
    <name type="common">Downy mildew agent</name>
    <name type="synonym">Peronospora arabidopsidis</name>
    <dbReference type="NCBI Taxonomy" id="559515"/>
    <lineage>
        <taxon>Eukaryota</taxon>
        <taxon>Sar</taxon>
        <taxon>Stramenopiles</taxon>
        <taxon>Oomycota</taxon>
        <taxon>Peronosporomycetes</taxon>
        <taxon>Peronosporales</taxon>
        <taxon>Peronosporaceae</taxon>
        <taxon>Hyaloperonospora</taxon>
    </lineage>
</organism>
<dbReference type="AlphaFoldDB" id="M4BZ81"/>
<dbReference type="EMBL" id="JH597776">
    <property type="status" value="NOT_ANNOTATED_CDS"/>
    <property type="molecule type" value="Genomic_DNA"/>
</dbReference>
<dbReference type="EnsemblProtists" id="HpaT800237">
    <property type="protein sequence ID" value="HpaP800237"/>
    <property type="gene ID" value="HpaG800237"/>
</dbReference>
<reference evidence="2" key="1">
    <citation type="journal article" date="2010" name="Science">
        <title>Signatures of adaptation to obligate biotrophy in the Hyaloperonospora arabidopsidis genome.</title>
        <authorList>
            <person name="Baxter L."/>
            <person name="Tripathy S."/>
            <person name="Ishaque N."/>
            <person name="Boot N."/>
            <person name="Cabral A."/>
            <person name="Kemen E."/>
            <person name="Thines M."/>
            <person name="Ah-Fong A."/>
            <person name="Anderson R."/>
            <person name="Badejoko W."/>
            <person name="Bittner-Eddy P."/>
            <person name="Boore J.L."/>
            <person name="Chibucos M.C."/>
            <person name="Coates M."/>
            <person name="Dehal P."/>
            <person name="Delehaunty K."/>
            <person name="Dong S."/>
            <person name="Downton P."/>
            <person name="Dumas B."/>
            <person name="Fabro G."/>
            <person name="Fronick C."/>
            <person name="Fuerstenberg S.I."/>
            <person name="Fulton L."/>
            <person name="Gaulin E."/>
            <person name="Govers F."/>
            <person name="Hughes L."/>
            <person name="Humphray S."/>
            <person name="Jiang R.H."/>
            <person name="Judelson H."/>
            <person name="Kamoun S."/>
            <person name="Kyung K."/>
            <person name="Meijer H."/>
            <person name="Minx P."/>
            <person name="Morris P."/>
            <person name="Nelson J."/>
            <person name="Phuntumart V."/>
            <person name="Qutob D."/>
            <person name="Rehmany A."/>
            <person name="Rougon-Cardoso A."/>
            <person name="Ryden P."/>
            <person name="Torto-Alalibo T."/>
            <person name="Studholme D."/>
            <person name="Wang Y."/>
            <person name="Win J."/>
            <person name="Wood J."/>
            <person name="Clifton S.W."/>
            <person name="Rogers J."/>
            <person name="Van den Ackerveken G."/>
            <person name="Jones J.D."/>
            <person name="McDowell J.M."/>
            <person name="Beynon J."/>
            <person name="Tyler B.M."/>
        </authorList>
    </citation>
    <scope>NUCLEOTIDE SEQUENCE [LARGE SCALE GENOMIC DNA]</scope>
    <source>
        <strain evidence="2">Emoy2</strain>
    </source>
</reference>
<dbReference type="VEuPathDB" id="FungiDB:HpaG811904"/>
<accession>M4BZ81</accession>
<dbReference type="InParanoid" id="M4BZ81"/>